<keyword evidence="1" id="KW-0472">Membrane</keyword>
<keyword evidence="1" id="KW-0812">Transmembrane</keyword>
<keyword evidence="3" id="KW-1185">Reference proteome</keyword>
<reference evidence="2 3" key="1">
    <citation type="submission" date="2018-06" db="EMBL/GenBank/DDBJ databases">
        <authorList>
            <consortium name="Pathogen Informatics"/>
            <person name="Doyle S."/>
        </authorList>
    </citation>
    <scope>NUCLEOTIDE SEQUENCE [LARGE SCALE GENOMIC DNA]</scope>
    <source>
        <strain evidence="2 3">NCTC11179</strain>
    </source>
</reference>
<feature type="transmembrane region" description="Helical" evidence="1">
    <location>
        <begin position="73"/>
        <end position="91"/>
    </location>
</feature>
<accession>A0A378U5B5</accession>
<proteinExistence type="predicted"/>
<dbReference type="Proteomes" id="UP000255024">
    <property type="component" value="Unassembled WGS sequence"/>
</dbReference>
<evidence type="ECO:0000313" key="2">
    <source>
        <dbReference type="EMBL" id="STZ69670.1"/>
    </source>
</evidence>
<evidence type="ECO:0000313" key="3">
    <source>
        <dbReference type="Proteomes" id="UP000255024"/>
    </source>
</evidence>
<dbReference type="EMBL" id="UGQL01000002">
    <property type="protein sequence ID" value="STZ69670.1"/>
    <property type="molecule type" value="Genomic_DNA"/>
</dbReference>
<evidence type="ECO:0000256" key="1">
    <source>
        <dbReference type="SAM" id="Phobius"/>
    </source>
</evidence>
<protein>
    <submittedName>
        <fullName evidence="2">Uncharacterized protein</fullName>
    </submittedName>
</protein>
<keyword evidence="1" id="KW-1133">Transmembrane helix</keyword>
<feature type="transmembrane region" description="Helical" evidence="1">
    <location>
        <begin position="46"/>
        <end position="66"/>
    </location>
</feature>
<sequence length="92" mass="10348">MGNRIKDILLGFLIGSGLTVLGAELYLRLFTNFDLFVNFDLIRKAGLLGRIVAIGSLLNLGIFTFFINRRKDYYARGCIFAVIIVTLITLFL</sequence>
<gene>
    <name evidence="2" type="ORF">NCTC11179_03184</name>
</gene>
<organism evidence="2 3">
    <name type="scientific">Myroides odoratus</name>
    <name type="common">Flavobacterium odoratum</name>
    <dbReference type="NCBI Taxonomy" id="256"/>
    <lineage>
        <taxon>Bacteria</taxon>
        <taxon>Pseudomonadati</taxon>
        <taxon>Bacteroidota</taxon>
        <taxon>Flavobacteriia</taxon>
        <taxon>Flavobacteriales</taxon>
        <taxon>Flavobacteriaceae</taxon>
        <taxon>Myroides</taxon>
    </lineage>
</organism>
<name>A0A378U5B5_MYROD</name>
<dbReference type="RefSeq" id="WP_115092342.1">
    <property type="nucleotide sequence ID" value="NZ_CP068107.1"/>
</dbReference>
<dbReference type="AlphaFoldDB" id="A0A378U5B5"/>